<comment type="caution">
    <text evidence="1">The sequence shown here is derived from an EMBL/GenBank/DDBJ whole genome shotgun (WGS) entry which is preliminary data.</text>
</comment>
<evidence type="ECO:0000313" key="1">
    <source>
        <dbReference type="EMBL" id="CAJ0599100.1"/>
    </source>
</evidence>
<name>A0AA36GVU3_CYLNA</name>
<keyword evidence="2" id="KW-1185">Reference proteome</keyword>
<organism evidence="1 2">
    <name type="scientific">Cylicocyclus nassatus</name>
    <name type="common">Nematode worm</name>
    <dbReference type="NCBI Taxonomy" id="53992"/>
    <lineage>
        <taxon>Eukaryota</taxon>
        <taxon>Metazoa</taxon>
        <taxon>Ecdysozoa</taxon>
        <taxon>Nematoda</taxon>
        <taxon>Chromadorea</taxon>
        <taxon>Rhabditida</taxon>
        <taxon>Rhabditina</taxon>
        <taxon>Rhabditomorpha</taxon>
        <taxon>Strongyloidea</taxon>
        <taxon>Strongylidae</taxon>
        <taxon>Cylicocyclus</taxon>
    </lineage>
</organism>
<gene>
    <name evidence="1" type="ORF">CYNAS_LOCUS11083</name>
</gene>
<dbReference type="AlphaFoldDB" id="A0AA36GVU3"/>
<proteinExistence type="predicted"/>
<sequence length="183" mass="20436">MIHGSRGNDKLSMVSSTPPRLLSGMVGLTTTIDPHYTPDVPPPLPPRLRKPKHKCACGPSSSTSSTYSITAYTAKCIDDYHLCPANLNMSHSDFDENSVGFVDIQELRKLEDLDNASISSLPIPSPIRRKSFAFRKLIPRCPLRRIRGKHSSFDIPSIVLPYPPKKKCSLRRTFKKLLFCGSR</sequence>
<dbReference type="EMBL" id="CATQJL010000223">
    <property type="protein sequence ID" value="CAJ0599100.1"/>
    <property type="molecule type" value="Genomic_DNA"/>
</dbReference>
<reference evidence="1" key="1">
    <citation type="submission" date="2023-07" db="EMBL/GenBank/DDBJ databases">
        <authorList>
            <consortium name="CYATHOMIX"/>
        </authorList>
    </citation>
    <scope>NUCLEOTIDE SEQUENCE</scope>
    <source>
        <strain evidence="1">N/A</strain>
    </source>
</reference>
<evidence type="ECO:0000313" key="2">
    <source>
        <dbReference type="Proteomes" id="UP001176961"/>
    </source>
</evidence>
<dbReference type="Proteomes" id="UP001176961">
    <property type="component" value="Unassembled WGS sequence"/>
</dbReference>
<protein>
    <submittedName>
        <fullName evidence="1">Uncharacterized protein</fullName>
    </submittedName>
</protein>
<accession>A0AA36GVU3</accession>